<evidence type="ECO:0000256" key="3">
    <source>
        <dbReference type="ARBA" id="ARBA00022475"/>
    </source>
</evidence>
<evidence type="ECO:0000256" key="7">
    <source>
        <dbReference type="RuleBase" id="RU363032"/>
    </source>
</evidence>
<dbReference type="Pfam" id="PF00528">
    <property type="entry name" value="BPD_transp_1"/>
    <property type="match status" value="1"/>
</dbReference>
<dbReference type="AlphaFoldDB" id="A0A841U330"/>
<evidence type="ECO:0000256" key="2">
    <source>
        <dbReference type="ARBA" id="ARBA00022448"/>
    </source>
</evidence>
<gene>
    <name evidence="9" type="ORF">H7B90_26580</name>
</gene>
<keyword evidence="2 7" id="KW-0813">Transport</keyword>
<dbReference type="CDD" id="cd06261">
    <property type="entry name" value="TM_PBP2"/>
    <property type="match status" value="1"/>
</dbReference>
<dbReference type="InterPro" id="IPR035906">
    <property type="entry name" value="MetI-like_sf"/>
</dbReference>
<dbReference type="InterPro" id="IPR045621">
    <property type="entry name" value="BPD_transp_1_N"/>
</dbReference>
<feature type="transmembrane region" description="Helical" evidence="7">
    <location>
        <begin position="99"/>
        <end position="119"/>
    </location>
</feature>
<evidence type="ECO:0000259" key="8">
    <source>
        <dbReference type="PROSITE" id="PS50928"/>
    </source>
</evidence>
<keyword evidence="4 7" id="KW-0812">Transmembrane</keyword>
<sequence length="317" mass="34550">MFPYLLRRLLIAIPVLLGITVINFVIMKLAPGNPVEMLIDPNTPPELIEAKKQMLGLHSPAYVQYFKWLQGLAHGQLGYSFSSYAPVSHLIGERIGPTLLLAFAALFAGLLVALPVGIFSATRRNTRFDYLMTGLSFVGTSIPPFFLGLGLIYVFALKLGWLPPGGMRDLNGGGGLGDTLLHLLLPATVLAVAIVGKKIRYVRASMLDVLKQDYLRTARAKGAREFAVIYRHALRNALLPILTVFGSEIPLLLGGSILIEQIFQWPGIGQLAMQSILSRDYPTLMALNLVAAAVVLATNLLVDLLYSAADPRVRYDA</sequence>
<dbReference type="GO" id="GO:0005886">
    <property type="term" value="C:plasma membrane"/>
    <property type="evidence" value="ECO:0007669"/>
    <property type="project" value="UniProtKB-SubCell"/>
</dbReference>
<dbReference type="GO" id="GO:0055085">
    <property type="term" value="P:transmembrane transport"/>
    <property type="evidence" value="ECO:0007669"/>
    <property type="project" value="InterPro"/>
</dbReference>
<evidence type="ECO:0000256" key="1">
    <source>
        <dbReference type="ARBA" id="ARBA00004651"/>
    </source>
</evidence>
<dbReference type="PANTHER" id="PTHR43163">
    <property type="entry name" value="DIPEPTIDE TRANSPORT SYSTEM PERMEASE PROTEIN DPPB-RELATED"/>
    <property type="match status" value="1"/>
</dbReference>
<dbReference type="InterPro" id="IPR000515">
    <property type="entry name" value="MetI-like"/>
</dbReference>
<protein>
    <submittedName>
        <fullName evidence="9">ABC transporter permease</fullName>
    </submittedName>
</protein>
<feature type="domain" description="ABC transmembrane type-1" evidence="8">
    <location>
        <begin position="95"/>
        <end position="302"/>
    </location>
</feature>
<reference evidence="9 10" key="1">
    <citation type="submission" date="2020-08" db="EMBL/GenBank/DDBJ databases">
        <title>Cohnella phylogeny.</title>
        <authorList>
            <person name="Dunlap C."/>
        </authorList>
    </citation>
    <scope>NUCLEOTIDE SEQUENCE [LARGE SCALE GENOMIC DNA]</scope>
    <source>
        <strain evidence="9 10">DSM 25239</strain>
    </source>
</reference>
<keyword evidence="10" id="KW-1185">Reference proteome</keyword>
<feature type="transmembrane region" description="Helical" evidence="7">
    <location>
        <begin position="283"/>
        <end position="306"/>
    </location>
</feature>
<comment type="subcellular location">
    <subcellularLocation>
        <location evidence="1 7">Cell membrane</location>
        <topology evidence="1 7">Multi-pass membrane protein</topology>
    </subcellularLocation>
</comment>
<comment type="caution">
    <text evidence="9">The sequence shown here is derived from an EMBL/GenBank/DDBJ whole genome shotgun (WGS) entry which is preliminary data.</text>
</comment>
<feature type="transmembrane region" description="Helical" evidence="7">
    <location>
        <begin position="176"/>
        <end position="196"/>
    </location>
</feature>
<evidence type="ECO:0000313" key="9">
    <source>
        <dbReference type="EMBL" id="MBB6694966.1"/>
    </source>
</evidence>
<dbReference type="PANTHER" id="PTHR43163:SF6">
    <property type="entry name" value="DIPEPTIDE TRANSPORT SYSTEM PERMEASE PROTEIN DPPB-RELATED"/>
    <property type="match status" value="1"/>
</dbReference>
<evidence type="ECO:0000313" key="10">
    <source>
        <dbReference type="Proteomes" id="UP000553776"/>
    </source>
</evidence>
<feature type="transmembrane region" description="Helical" evidence="7">
    <location>
        <begin position="237"/>
        <end position="263"/>
    </location>
</feature>
<keyword evidence="3" id="KW-1003">Cell membrane</keyword>
<dbReference type="Proteomes" id="UP000553776">
    <property type="component" value="Unassembled WGS sequence"/>
</dbReference>
<organism evidence="9 10">
    <name type="scientific">Cohnella xylanilytica</name>
    <dbReference type="NCBI Taxonomy" id="557555"/>
    <lineage>
        <taxon>Bacteria</taxon>
        <taxon>Bacillati</taxon>
        <taxon>Bacillota</taxon>
        <taxon>Bacilli</taxon>
        <taxon>Bacillales</taxon>
        <taxon>Paenibacillaceae</taxon>
        <taxon>Cohnella</taxon>
    </lineage>
</organism>
<evidence type="ECO:0000256" key="6">
    <source>
        <dbReference type="ARBA" id="ARBA00023136"/>
    </source>
</evidence>
<keyword evidence="6 7" id="KW-0472">Membrane</keyword>
<dbReference type="PROSITE" id="PS50928">
    <property type="entry name" value="ABC_TM1"/>
    <property type="match status" value="1"/>
</dbReference>
<proteinExistence type="inferred from homology"/>
<comment type="similarity">
    <text evidence="7">Belongs to the binding-protein-dependent transport system permease family.</text>
</comment>
<dbReference type="RefSeq" id="WP_185138926.1">
    <property type="nucleotide sequence ID" value="NZ_BORM01000018.1"/>
</dbReference>
<accession>A0A841U330</accession>
<feature type="transmembrane region" description="Helical" evidence="7">
    <location>
        <begin position="131"/>
        <end position="156"/>
    </location>
</feature>
<keyword evidence="5 7" id="KW-1133">Transmembrane helix</keyword>
<dbReference type="Gene3D" id="1.10.3720.10">
    <property type="entry name" value="MetI-like"/>
    <property type="match status" value="1"/>
</dbReference>
<name>A0A841U330_9BACL</name>
<evidence type="ECO:0000256" key="4">
    <source>
        <dbReference type="ARBA" id="ARBA00022692"/>
    </source>
</evidence>
<dbReference type="SUPFAM" id="SSF161098">
    <property type="entry name" value="MetI-like"/>
    <property type="match status" value="1"/>
</dbReference>
<dbReference type="EMBL" id="JACJVR010000110">
    <property type="protein sequence ID" value="MBB6694966.1"/>
    <property type="molecule type" value="Genomic_DNA"/>
</dbReference>
<feature type="transmembrane region" description="Helical" evidence="7">
    <location>
        <begin position="9"/>
        <end position="30"/>
    </location>
</feature>
<dbReference type="Pfam" id="PF19300">
    <property type="entry name" value="BPD_transp_1_N"/>
    <property type="match status" value="1"/>
</dbReference>
<evidence type="ECO:0000256" key="5">
    <source>
        <dbReference type="ARBA" id="ARBA00022989"/>
    </source>
</evidence>